<name>A0A9P6RJM9_9FUNG</name>
<proteinExistence type="predicted"/>
<comment type="caution">
    <text evidence="3">The sequence shown here is derived from an EMBL/GenBank/DDBJ whole genome shotgun (WGS) entry which is preliminary data.</text>
</comment>
<protein>
    <recommendedName>
        <fullName evidence="5">AAA family ATPase</fullName>
    </recommendedName>
</protein>
<feature type="domain" description="DUF4143" evidence="2">
    <location>
        <begin position="202"/>
        <end position="362"/>
    </location>
</feature>
<dbReference type="PANTHER" id="PTHR43566:SF2">
    <property type="entry name" value="DUF4143 DOMAIN-CONTAINING PROTEIN"/>
    <property type="match status" value="1"/>
</dbReference>
<evidence type="ECO:0000259" key="2">
    <source>
        <dbReference type="Pfam" id="PF13635"/>
    </source>
</evidence>
<evidence type="ECO:0000259" key="1">
    <source>
        <dbReference type="Pfam" id="PF13173"/>
    </source>
</evidence>
<dbReference type="OrthoDB" id="8312613at2759"/>
<reference evidence="3" key="1">
    <citation type="journal article" date="2020" name="Fungal Divers.">
        <title>Resolving the Mortierellaceae phylogeny through synthesis of multi-gene phylogenetics and phylogenomics.</title>
        <authorList>
            <person name="Vandepol N."/>
            <person name="Liber J."/>
            <person name="Desiro A."/>
            <person name="Na H."/>
            <person name="Kennedy M."/>
            <person name="Barry K."/>
            <person name="Grigoriev I.V."/>
            <person name="Miller A.N."/>
            <person name="O'Donnell K."/>
            <person name="Stajich J.E."/>
            <person name="Bonito G."/>
        </authorList>
    </citation>
    <scope>NUCLEOTIDE SEQUENCE</scope>
    <source>
        <strain evidence="3">NVP60</strain>
    </source>
</reference>
<dbReference type="InterPro" id="IPR041682">
    <property type="entry name" value="AAA_14"/>
</dbReference>
<dbReference type="PANTHER" id="PTHR43566">
    <property type="entry name" value="CONSERVED PROTEIN"/>
    <property type="match status" value="1"/>
</dbReference>
<feature type="domain" description="AAA" evidence="1">
    <location>
        <begin position="24"/>
        <end position="140"/>
    </location>
</feature>
<dbReference type="Pfam" id="PF13635">
    <property type="entry name" value="DUF4143"/>
    <property type="match status" value="1"/>
</dbReference>
<keyword evidence="4" id="KW-1185">Reference proteome</keyword>
<organism evidence="3 4">
    <name type="scientific">Linnemannia gamsii</name>
    <dbReference type="NCBI Taxonomy" id="64522"/>
    <lineage>
        <taxon>Eukaryota</taxon>
        <taxon>Fungi</taxon>
        <taxon>Fungi incertae sedis</taxon>
        <taxon>Mucoromycota</taxon>
        <taxon>Mortierellomycotina</taxon>
        <taxon>Mortierellomycetes</taxon>
        <taxon>Mortierellales</taxon>
        <taxon>Mortierellaceae</taxon>
        <taxon>Linnemannia</taxon>
    </lineage>
</organism>
<sequence>MAGTHLTLIPRFAIERILTALKDTPVVMVNGPRQCGKTTLVRQFASTSHVYITLDDDTVLAAVRSDPSGFVRQLDYAIIDEVQRAPELLRAIKKAIDDDRRPGRFLLTGSANILTLPTVPESLAGRMEIVQLLPLSLAEINSKKPAFLAHAFAGALVPPAEIIIDQALVQTVLTGGYPEMFMRQNPKRRQAWRRDYLYALLQRDVRDVAKIEKFDLLPRLLQILAHHSGQLINFTQIAGQLGLDSKTASKYLAVFEQLFLVYRLKPWFRNQLKRIIKTPKLHFFDAGLLASMLGATPERMAENRTLFGPLLETFVVSEIMKQITWGDETYTLHHYRDKEQDEVDLVVENEVGAVLGIEIKASASISASDFKGLRKLAHICQDDFKLGIVLYNGENIVPFGDRLFAAPISCLWG</sequence>
<dbReference type="SUPFAM" id="SSF52540">
    <property type="entry name" value="P-loop containing nucleoside triphosphate hydrolases"/>
    <property type="match status" value="1"/>
</dbReference>
<dbReference type="Proteomes" id="UP000823405">
    <property type="component" value="Unassembled WGS sequence"/>
</dbReference>
<dbReference type="Gene3D" id="3.40.50.300">
    <property type="entry name" value="P-loop containing nucleotide triphosphate hydrolases"/>
    <property type="match status" value="1"/>
</dbReference>
<dbReference type="AlphaFoldDB" id="A0A9P6RJM9"/>
<evidence type="ECO:0000313" key="4">
    <source>
        <dbReference type="Proteomes" id="UP000823405"/>
    </source>
</evidence>
<dbReference type="Pfam" id="PF13173">
    <property type="entry name" value="AAA_14"/>
    <property type="match status" value="1"/>
</dbReference>
<accession>A0A9P6RJM9</accession>
<dbReference type="InterPro" id="IPR025420">
    <property type="entry name" value="DUF4143"/>
</dbReference>
<evidence type="ECO:0000313" key="3">
    <source>
        <dbReference type="EMBL" id="KAG0319032.1"/>
    </source>
</evidence>
<dbReference type="InterPro" id="IPR027417">
    <property type="entry name" value="P-loop_NTPase"/>
</dbReference>
<dbReference type="EMBL" id="JAAAIN010000166">
    <property type="protein sequence ID" value="KAG0319032.1"/>
    <property type="molecule type" value="Genomic_DNA"/>
</dbReference>
<evidence type="ECO:0008006" key="5">
    <source>
        <dbReference type="Google" id="ProtNLM"/>
    </source>
</evidence>
<gene>
    <name evidence="3" type="ORF">BGZ97_002894</name>
</gene>